<evidence type="ECO:0000259" key="2">
    <source>
        <dbReference type="Pfam" id="PF25583"/>
    </source>
</evidence>
<accession>A0A9D1IED9</accession>
<dbReference type="Proteomes" id="UP000824071">
    <property type="component" value="Unassembled WGS sequence"/>
</dbReference>
<proteinExistence type="predicted"/>
<dbReference type="EMBL" id="DVMW01000018">
    <property type="protein sequence ID" value="HIU35385.1"/>
    <property type="molecule type" value="Genomic_DNA"/>
</dbReference>
<dbReference type="PANTHER" id="PTHR34580">
    <property type="match status" value="1"/>
</dbReference>
<evidence type="ECO:0000259" key="1">
    <source>
        <dbReference type="Pfam" id="PF13280"/>
    </source>
</evidence>
<reference evidence="3" key="2">
    <citation type="journal article" date="2021" name="PeerJ">
        <title>Extensive microbial diversity within the chicken gut microbiome revealed by metagenomics and culture.</title>
        <authorList>
            <person name="Gilroy R."/>
            <person name="Ravi A."/>
            <person name="Getino M."/>
            <person name="Pursley I."/>
            <person name="Horton D.L."/>
            <person name="Alikhan N.F."/>
            <person name="Baker D."/>
            <person name="Gharbi K."/>
            <person name="Hall N."/>
            <person name="Watson M."/>
            <person name="Adriaenssens E.M."/>
            <person name="Foster-Nyarko E."/>
            <person name="Jarju S."/>
            <person name="Secka A."/>
            <person name="Antonio M."/>
            <person name="Oren A."/>
            <person name="Chaudhuri R.R."/>
            <person name="La Ragione R."/>
            <person name="Hildebrand F."/>
            <person name="Pallen M.J."/>
        </authorList>
    </citation>
    <scope>NUCLEOTIDE SEQUENCE</scope>
    <source>
        <strain evidence="3">ChiGjej1B1-19959</strain>
    </source>
</reference>
<dbReference type="SUPFAM" id="SSF46785">
    <property type="entry name" value="Winged helix' DNA-binding domain"/>
    <property type="match status" value="1"/>
</dbReference>
<dbReference type="PROSITE" id="PS52050">
    <property type="entry name" value="WYL"/>
    <property type="match status" value="1"/>
</dbReference>
<dbReference type="Pfam" id="PF13280">
    <property type="entry name" value="WYL"/>
    <property type="match status" value="1"/>
</dbReference>
<dbReference type="PANTHER" id="PTHR34580:SF1">
    <property type="entry name" value="PROTEIN PAFC"/>
    <property type="match status" value="1"/>
</dbReference>
<dbReference type="InterPro" id="IPR057727">
    <property type="entry name" value="WCX_dom"/>
</dbReference>
<dbReference type="Pfam" id="PF25583">
    <property type="entry name" value="WCX"/>
    <property type="match status" value="1"/>
</dbReference>
<sequence length="331" mass="38477">MASSKLKLLYVLEILLRESDEDHPVDVDRILVYLQNHNIPCERKSIYSDVTALREYGYDIITKKGSSGGYALVSREFEDAELRLLCDAVQAAGFISPKKTRKLIDKLFTLTSAPQAKLLRGQVHVDNRPKSGNEEIYYHIDKLGRAIRGHVQVRALYRRRFLAPDNTVANSDVWHTVSPYALIWSDDHYYLIANKEKYSNLMPMRIDRIKKLEILPDKPARHFSEVSPYETSFDTADYAKRHFHMYSGTPEPIELVFDPDMLEQMLDRFGEDVRFRRSDTGKLILRTEAAVNDGFVAWLLQFGDKIYVKKPEELKARLFRKAQEVERVYKI</sequence>
<gene>
    <name evidence="3" type="ORF">IAC53_02095</name>
</gene>
<dbReference type="InterPro" id="IPR026881">
    <property type="entry name" value="WYL_dom"/>
</dbReference>
<evidence type="ECO:0000313" key="3">
    <source>
        <dbReference type="EMBL" id="HIU35385.1"/>
    </source>
</evidence>
<comment type="caution">
    <text evidence="3">The sequence shown here is derived from an EMBL/GenBank/DDBJ whole genome shotgun (WGS) entry which is preliminary data.</text>
</comment>
<evidence type="ECO:0000313" key="4">
    <source>
        <dbReference type="Proteomes" id="UP000824071"/>
    </source>
</evidence>
<dbReference type="InterPro" id="IPR036390">
    <property type="entry name" value="WH_DNA-bd_sf"/>
</dbReference>
<feature type="domain" description="WYL" evidence="1">
    <location>
        <begin position="140"/>
        <end position="214"/>
    </location>
</feature>
<feature type="domain" description="WCX" evidence="2">
    <location>
        <begin position="250"/>
        <end position="324"/>
    </location>
</feature>
<protein>
    <submittedName>
        <fullName evidence="3">WYL domain-containing protein</fullName>
    </submittedName>
</protein>
<organism evidence="3 4">
    <name type="scientific">Candidatus Fimenecus excrementigallinarum</name>
    <dbReference type="NCBI Taxonomy" id="2840816"/>
    <lineage>
        <taxon>Bacteria</taxon>
        <taxon>Bacillati</taxon>
        <taxon>Bacillota</taxon>
        <taxon>Clostridia</taxon>
        <taxon>Candidatus Fimenecus</taxon>
    </lineage>
</organism>
<reference evidence="3" key="1">
    <citation type="submission" date="2020-10" db="EMBL/GenBank/DDBJ databases">
        <authorList>
            <person name="Gilroy R."/>
        </authorList>
    </citation>
    <scope>NUCLEOTIDE SEQUENCE</scope>
    <source>
        <strain evidence="3">ChiGjej1B1-19959</strain>
    </source>
</reference>
<dbReference type="InterPro" id="IPR051534">
    <property type="entry name" value="CBASS_pafABC_assoc_protein"/>
</dbReference>
<dbReference type="AlphaFoldDB" id="A0A9D1IED9"/>
<name>A0A9D1IED9_9FIRM</name>